<evidence type="ECO:0000313" key="5">
    <source>
        <dbReference type="Proteomes" id="UP000198501"/>
    </source>
</evidence>
<organism evidence="4 5">
    <name type="scientific">Psychrobacter pacificensis</name>
    <dbReference type="NCBI Taxonomy" id="112002"/>
    <lineage>
        <taxon>Bacteria</taxon>
        <taxon>Pseudomonadati</taxon>
        <taxon>Pseudomonadota</taxon>
        <taxon>Gammaproteobacteria</taxon>
        <taxon>Moraxellales</taxon>
        <taxon>Moraxellaceae</taxon>
        <taxon>Psychrobacter</taxon>
    </lineage>
</organism>
<evidence type="ECO:0000313" key="4">
    <source>
        <dbReference type="EMBL" id="SDE18804.1"/>
    </source>
</evidence>
<dbReference type="Proteomes" id="UP000198501">
    <property type="component" value="Unassembled WGS sequence"/>
</dbReference>
<protein>
    <recommendedName>
        <fullName evidence="1">N-acetylmuramidase domain-containing protein</fullName>
    </recommendedName>
</protein>
<reference evidence="6" key="3">
    <citation type="journal article" date="2019" name="Int. J. Syst. Evol. Microbiol.">
        <title>The Global Catalogue of Microorganisms (GCM) 10K type strain sequencing project: providing services to taxonomists for standard genome sequencing and annotation.</title>
        <authorList>
            <consortium name="The Broad Institute Genomics Platform"/>
            <consortium name="The Broad Institute Genome Sequencing Center for Infectious Disease"/>
            <person name="Wu L."/>
            <person name="Ma J."/>
        </authorList>
    </citation>
    <scope>NUCLEOTIDE SEQUENCE [LARGE SCALE GENOMIC DNA]</scope>
    <source>
        <strain evidence="6">NBRC 103191</strain>
    </source>
</reference>
<gene>
    <name evidence="2" type="ORF">GCM10007915_00580</name>
    <name evidence="3" type="ORF">GCM10007915_11800</name>
    <name evidence="4" type="ORF">SAMN05660405_02619</name>
</gene>
<dbReference type="Pfam" id="PF11860">
    <property type="entry name" value="Muramidase"/>
    <property type="match status" value="1"/>
</dbReference>
<accession>A0A1G7AVC3</accession>
<reference evidence="2" key="1">
    <citation type="journal article" date="2014" name="Int. J. Syst. Evol. Microbiol.">
        <title>Complete genome of a new Firmicutes species belonging to the dominant human colonic microbiota ('Ruminococcus bicirculans') reveals two chromosomes and a selective capacity to utilize plant glucans.</title>
        <authorList>
            <consortium name="NISC Comparative Sequencing Program"/>
            <person name="Wegmann U."/>
            <person name="Louis P."/>
            <person name="Goesmann A."/>
            <person name="Henrissat B."/>
            <person name="Duncan S.H."/>
            <person name="Flint H.J."/>
        </authorList>
    </citation>
    <scope>NUCLEOTIDE SEQUENCE</scope>
    <source>
        <strain evidence="2">NBRC 103191</strain>
    </source>
</reference>
<reference evidence="4 5" key="2">
    <citation type="submission" date="2016-10" db="EMBL/GenBank/DDBJ databases">
        <authorList>
            <person name="de Groot N.N."/>
        </authorList>
    </citation>
    <scope>NUCLEOTIDE SEQUENCE [LARGE SCALE GENOMIC DNA]</scope>
    <source>
        <strain evidence="4 5">DSM 23406</strain>
    </source>
</reference>
<evidence type="ECO:0000313" key="6">
    <source>
        <dbReference type="Proteomes" id="UP001156645"/>
    </source>
</evidence>
<dbReference type="Proteomes" id="UP001156645">
    <property type="component" value="Unassembled WGS sequence"/>
</dbReference>
<proteinExistence type="predicted"/>
<dbReference type="EMBL" id="BSOK01000002">
    <property type="protein sequence ID" value="GLR27820.1"/>
    <property type="molecule type" value="Genomic_DNA"/>
</dbReference>
<dbReference type="EMBL" id="FNAL01000038">
    <property type="protein sequence ID" value="SDE18804.1"/>
    <property type="molecule type" value="Genomic_DNA"/>
</dbReference>
<feature type="domain" description="N-acetylmuramidase" evidence="1">
    <location>
        <begin position="26"/>
        <end position="200"/>
    </location>
</feature>
<dbReference type="EMBL" id="BSOK01000020">
    <property type="protein sequence ID" value="GLR28942.1"/>
    <property type="molecule type" value="Genomic_DNA"/>
</dbReference>
<reference evidence="2" key="4">
    <citation type="submission" date="2023-01" db="EMBL/GenBank/DDBJ databases">
        <title>Draft genome sequence of Psychrobacter pacificensis strain NBRC 103191.</title>
        <authorList>
            <person name="Sun Q."/>
            <person name="Mori K."/>
        </authorList>
    </citation>
    <scope>NUCLEOTIDE SEQUENCE</scope>
    <source>
        <strain evidence="2">NBRC 103191</strain>
    </source>
</reference>
<dbReference type="AlphaFoldDB" id="A0A1G7AVC3"/>
<evidence type="ECO:0000313" key="2">
    <source>
        <dbReference type="EMBL" id="GLR27820.1"/>
    </source>
</evidence>
<evidence type="ECO:0000313" key="3">
    <source>
        <dbReference type="EMBL" id="GLR28942.1"/>
    </source>
</evidence>
<dbReference type="RefSeq" id="WP_093071406.1">
    <property type="nucleotide sequence ID" value="NZ_BSOK01000002.1"/>
</dbReference>
<keyword evidence="6" id="KW-1185">Reference proteome</keyword>
<name>A0A1G7AVC3_9GAMM</name>
<dbReference type="InterPro" id="IPR024408">
    <property type="entry name" value="Muramidase"/>
</dbReference>
<sequence>MSPTQPMTLVNCDYKVAARRLRCDEAAIRAVSDVESRGDGFLFDKDDNQWRIKILFERHIMYRLLDKKFGRDKALDHVRTSPDVVNTRTGGYSGGTAEHDRLAKARRIDKDLGLESASWGMFQLMGFHWERLGYKSAVDFVLTLSKGEPEQLEAFCRFIETDKRLLNAIRSRDWAMFAEIYNGRNYKKNKYDTKMRDRAKYWDKELAK</sequence>
<evidence type="ECO:0000259" key="1">
    <source>
        <dbReference type="Pfam" id="PF11860"/>
    </source>
</evidence>